<protein>
    <submittedName>
        <fullName evidence="3">FAD-dependent monooxygenase</fullName>
    </submittedName>
</protein>
<reference evidence="3 4" key="1">
    <citation type="submission" date="2019-08" db="EMBL/GenBank/DDBJ databases">
        <title>Bradyrhizobium hipponensis sp. nov., a rhizobium isolated from a Lupinus angustifolius root nodule in Tunisia.</title>
        <authorList>
            <person name="Off K."/>
            <person name="Rejili M."/>
            <person name="Mars M."/>
            <person name="Brachmann A."/>
            <person name="Marin M."/>
        </authorList>
    </citation>
    <scope>NUCLEOTIDE SEQUENCE [LARGE SCALE GENOMIC DNA]</scope>
    <source>
        <strain evidence="3 4">CTAW71</strain>
    </source>
</reference>
<gene>
    <name evidence="3" type="ORF">FXB40_01750</name>
</gene>
<dbReference type="SUPFAM" id="SSF51905">
    <property type="entry name" value="FAD/NAD(P)-binding domain"/>
    <property type="match status" value="1"/>
</dbReference>
<dbReference type="Gene3D" id="3.50.50.60">
    <property type="entry name" value="FAD/NAD(P)-binding domain"/>
    <property type="match status" value="1"/>
</dbReference>
<comment type="caution">
    <text evidence="3">The sequence shown here is derived from an EMBL/GenBank/DDBJ whole genome shotgun (WGS) entry which is preliminary data.</text>
</comment>
<dbReference type="OrthoDB" id="7907296at2"/>
<dbReference type="PRINTS" id="PR00420">
    <property type="entry name" value="RNGMNOXGNASE"/>
</dbReference>
<dbReference type="PANTHER" id="PTHR43876:SF7">
    <property type="entry name" value="UBIQUINONE BIOSYNTHESIS MONOOXYGENASE COQ6, MITOCHONDRIAL"/>
    <property type="match status" value="1"/>
</dbReference>
<organism evidence="3 4">
    <name type="scientific">Bradyrhizobium rifense</name>
    <dbReference type="NCBI Taxonomy" id="515499"/>
    <lineage>
        <taxon>Bacteria</taxon>
        <taxon>Pseudomonadati</taxon>
        <taxon>Pseudomonadota</taxon>
        <taxon>Alphaproteobacteria</taxon>
        <taxon>Hyphomicrobiales</taxon>
        <taxon>Nitrobacteraceae</taxon>
        <taxon>Bradyrhizobium</taxon>
    </lineage>
</organism>
<accession>A0A5D3L0U6</accession>
<dbReference type="GO" id="GO:0004497">
    <property type="term" value="F:monooxygenase activity"/>
    <property type="evidence" value="ECO:0007669"/>
    <property type="project" value="UniProtKB-KW"/>
</dbReference>
<evidence type="ECO:0000313" key="4">
    <source>
        <dbReference type="Proteomes" id="UP000324758"/>
    </source>
</evidence>
<evidence type="ECO:0000259" key="2">
    <source>
        <dbReference type="Pfam" id="PF01494"/>
    </source>
</evidence>
<dbReference type="PANTHER" id="PTHR43876">
    <property type="entry name" value="UBIQUINONE BIOSYNTHESIS MONOOXYGENASE COQ6, MITOCHONDRIAL"/>
    <property type="match status" value="1"/>
</dbReference>
<keyword evidence="3" id="KW-0560">Oxidoreductase</keyword>
<evidence type="ECO:0000313" key="3">
    <source>
        <dbReference type="EMBL" id="TYL99754.1"/>
    </source>
</evidence>
<dbReference type="EMBL" id="VSSS01000005">
    <property type="protein sequence ID" value="TYL99754.1"/>
    <property type="molecule type" value="Genomic_DNA"/>
</dbReference>
<evidence type="ECO:0000256" key="1">
    <source>
        <dbReference type="SAM" id="MobiDB-lite"/>
    </source>
</evidence>
<feature type="compositionally biased region" description="Low complexity" evidence="1">
    <location>
        <begin position="391"/>
        <end position="417"/>
    </location>
</feature>
<dbReference type="RefSeq" id="WP_148770521.1">
    <property type="nucleotide sequence ID" value="NZ_VSSS01000005.1"/>
</dbReference>
<dbReference type="InterPro" id="IPR002938">
    <property type="entry name" value="FAD-bd"/>
</dbReference>
<dbReference type="GO" id="GO:0071949">
    <property type="term" value="F:FAD binding"/>
    <property type="evidence" value="ECO:0007669"/>
    <property type="project" value="InterPro"/>
</dbReference>
<keyword evidence="4" id="KW-1185">Reference proteome</keyword>
<dbReference type="Proteomes" id="UP000324758">
    <property type="component" value="Unassembled WGS sequence"/>
</dbReference>
<dbReference type="InterPro" id="IPR051205">
    <property type="entry name" value="UbiH/COQ6_monooxygenase"/>
</dbReference>
<dbReference type="AlphaFoldDB" id="A0A5D3L0U6"/>
<sequence>MRYTDIAIIGGGLAGSTAAAMLGRAGISAVLIDPHETYPADFRVEKLSGHGQVERFERTGIADSVLRRATFSGENWIARFGHLLDKAPSRQFNIPYDSLVNAIRDEIPETVERIWTKAVSVETSAERSRIALANDETISARLVVLANGLNVGLRHQLGITRNIISACHSISIGFDVVPAGRNSFDFPALTYFSERPSDRIPYITLFPIGTRMRANLFVYRSFDDPWLRELRRAPAATLDAALPRLKHITGAFDIQGELKIRPVDLYVNDASHQPGVALVGDAFATSCPVAGTGCDRVFTDVERLCNVHIPQWLASDGMDADKIAAFYADPVKRACDEWSAAKAFDFRSVSIATSPYWTAQRWARFMAWSSQGLLRRLGGVVHLEPNFLGHSSSSSSPSSSSSRSSSSSSSSSLSSSA</sequence>
<name>A0A5D3L0U6_9BRAD</name>
<feature type="domain" description="FAD-binding" evidence="2">
    <location>
        <begin position="4"/>
        <end position="304"/>
    </location>
</feature>
<dbReference type="Pfam" id="PF01494">
    <property type="entry name" value="FAD_binding_3"/>
    <property type="match status" value="1"/>
</dbReference>
<dbReference type="InterPro" id="IPR036188">
    <property type="entry name" value="FAD/NAD-bd_sf"/>
</dbReference>
<proteinExistence type="predicted"/>
<keyword evidence="3" id="KW-0503">Monooxygenase</keyword>
<feature type="region of interest" description="Disordered" evidence="1">
    <location>
        <begin position="389"/>
        <end position="417"/>
    </location>
</feature>